<organism evidence="3 4">
    <name type="scientific">Brachionus calyciflorus</name>
    <dbReference type="NCBI Taxonomy" id="104777"/>
    <lineage>
        <taxon>Eukaryota</taxon>
        <taxon>Metazoa</taxon>
        <taxon>Spiralia</taxon>
        <taxon>Gnathifera</taxon>
        <taxon>Rotifera</taxon>
        <taxon>Eurotatoria</taxon>
        <taxon>Monogononta</taxon>
        <taxon>Pseudotrocha</taxon>
        <taxon>Ploima</taxon>
        <taxon>Brachionidae</taxon>
        <taxon>Brachionus</taxon>
    </lineage>
</organism>
<dbReference type="AlphaFoldDB" id="A0A814IV71"/>
<gene>
    <name evidence="3" type="ORF">OXX778_LOCUS17754</name>
</gene>
<proteinExistence type="predicted"/>
<dbReference type="OrthoDB" id="119028at2759"/>
<dbReference type="InterPro" id="IPR007527">
    <property type="entry name" value="Znf_SWIM"/>
</dbReference>
<evidence type="ECO:0000259" key="2">
    <source>
        <dbReference type="PROSITE" id="PS50966"/>
    </source>
</evidence>
<dbReference type="EMBL" id="CAJNOC010004638">
    <property type="protein sequence ID" value="CAF1028710.1"/>
    <property type="molecule type" value="Genomic_DNA"/>
</dbReference>
<keyword evidence="4" id="KW-1185">Reference proteome</keyword>
<evidence type="ECO:0000313" key="3">
    <source>
        <dbReference type="EMBL" id="CAF1028710.1"/>
    </source>
</evidence>
<accession>A0A814IV71</accession>
<dbReference type="Proteomes" id="UP000663879">
    <property type="component" value="Unassembled WGS sequence"/>
</dbReference>
<comment type="caution">
    <text evidence="3">The sequence shown here is derived from an EMBL/GenBank/DDBJ whole genome shotgun (WGS) entry which is preliminary data.</text>
</comment>
<keyword evidence="1" id="KW-0862">Zinc</keyword>
<reference evidence="3" key="1">
    <citation type="submission" date="2021-02" db="EMBL/GenBank/DDBJ databases">
        <authorList>
            <person name="Nowell W R."/>
        </authorList>
    </citation>
    <scope>NUCLEOTIDE SEQUENCE</scope>
    <source>
        <strain evidence="3">Ploen Becks lab</strain>
    </source>
</reference>
<feature type="domain" description="SWIM-type" evidence="2">
    <location>
        <begin position="171"/>
        <end position="207"/>
    </location>
</feature>
<evidence type="ECO:0000256" key="1">
    <source>
        <dbReference type="PROSITE-ProRule" id="PRU00325"/>
    </source>
</evidence>
<keyword evidence="1" id="KW-0863">Zinc-finger</keyword>
<dbReference type="PROSITE" id="PS50966">
    <property type="entry name" value="ZF_SWIM"/>
    <property type="match status" value="1"/>
</dbReference>
<protein>
    <recommendedName>
        <fullName evidence="2">SWIM-type domain-containing protein</fullName>
    </recommendedName>
</protein>
<dbReference type="GO" id="GO:0008270">
    <property type="term" value="F:zinc ion binding"/>
    <property type="evidence" value="ECO:0007669"/>
    <property type="project" value="UniProtKB-KW"/>
</dbReference>
<keyword evidence="1" id="KW-0479">Metal-binding</keyword>
<sequence>MIYPINLSNNLTNENDPYVVDYYVSIPGKLIDITLPVNFTWIFTKDINEEVAGISKYFCDYFEIEWIEKNPGWYEGIAYSWSTDRGTIHIFDKEPKISDECWLQAIEFVNSKPKIVFEKYGDFYLLSSGHSVDFEKFINLLDCDENCYKSQCELVSELSFDSYITFANLIRMVRFNSQNWKFSKCTCEDSFKVYMCKHIIIIALSKKLIAIPERFYDSKVGAKPKPESSSKIGDIISNFSEKKLTSLLRSHNWYPA</sequence>
<evidence type="ECO:0000313" key="4">
    <source>
        <dbReference type="Proteomes" id="UP000663879"/>
    </source>
</evidence>
<name>A0A814IV71_9BILA</name>